<proteinExistence type="predicted"/>
<dbReference type="AlphaFoldDB" id="A0A0B0EJV6"/>
<evidence type="ECO:0008006" key="3">
    <source>
        <dbReference type="Google" id="ProtNLM"/>
    </source>
</evidence>
<dbReference type="EMBL" id="JRYO01000203">
    <property type="protein sequence ID" value="KHE91388.1"/>
    <property type="molecule type" value="Genomic_DNA"/>
</dbReference>
<evidence type="ECO:0000313" key="1">
    <source>
        <dbReference type="EMBL" id="KHE91388.1"/>
    </source>
</evidence>
<evidence type="ECO:0000313" key="2">
    <source>
        <dbReference type="Proteomes" id="UP000030652"/>
    </source>
</evidence>
<dbReference type="InterPro" id="IPR036034">
    <property type="entry name" value="PDZ_sf"/>
</dbReference>
<name>A0A0B0EJV6_9BACT</name>
<organism evidence="1 2">
    <name type="scientific">Candidatus Scalindua brodae</name>
    <dbReference type="NCBI Taxonomy" id="237368"/>
    <lineage>
        <taxon>Bacteria</taxon>
        <taxon>Pseudomonadati</taxon>
        <taxon>Planctomycetota</taxon>
        <taxon>Candidatus Brocadiia</taxon>
        <taxon>Candidatus Brocadiales</taxon>
        <taxon>Candidatus Scalinduaceae</taxon>
        <taxon>Candidatus Scalindua</taxon>
    </lineage>
</organism>
<accession>A0A0B0EJV6</accession>
<sequence>MLSKCFYCKSAVYRLNMRTVFTVISICILTQYMNFSYAVESVQDIHIRGIIIGSKNVPMVVIEDPFSGSINTYQLHDKLNDFEIVEIKKKEGILLKKGEKTAWVLLSTQDSFWNKDKLKSEGKNKVQSRDLKLHAFLKDQIDTENIKIKSRSGEEMKSNKPGVMVTEIKEESFLSVMGMEAGDVLLRFNQSNINNPEDLGKAVEKIINPELGDSAINNIMISFKKDGKFKTSYGKVQ</sequence>
<dbReference type="Proteomes" id="UP000030652">
    <property type="component" value="Unassembled WGS sequence"/>
</dbReference>
<dbReference type="SUPFAM" id="SSF50156">
    <property type="entry name" value="PDZ domain-like"/>
    <property type="match status" value="1"/>
</dbReference>
<protein>
    <recommendedName>
        <fullName evidence="3">PDZ domain-containing protein</fullName>
    </recommendedName>
</protein>
<dbReference type="Gene3D" id="2.30.42.10">
    <property type="match status" value="1"/>
</dbReference>
<gene>
    <name evidence="1" type="ORF">SCABRO_02881</name>
</gene>
<comment type="caution">
    <text evidence="1">The sequence shown here is derived from an EMBL/GenBank/DDBJ whole genome shotgun (WGS) entry which is preliminary data.</text>
</comment>
<reference evidence="1 2" key="1">
    <citation type="submission" date="2014-10" db="EMBL/GenBank/DDBJ databases">
        <title>Draft genome of anammox bacterium scalindua brodae, obtained using differential coverage binning of sequence data from two enrichment reactors.</title>
        <authorList>
            <person name="Speth D.R."/>
            <person name="Russ L."/>
            <person name="Kartal B."/>
            <person name="Op den Camp H.J."/>
            <person name="Dutilh B.E."/>
            <person name="Jetten M.S."/>
        </authorList>
    </citation>
    <scope>NUCLEOTIDE SEQUENCE [LARGE SCALE GENOMIC DNA]</scope>
    <source>
        <strain evidence="1">RU1</strain>
    </source>
</reference>